<evidence type="ECO:0000256" key="9">
    <source>
        <dbReference type="ARBA" id="ARBA00022598"/>
    </source>
</evidence>
<dbReference type="Pfam" id="PF02875">
    <property type="entry name" value="Mur_ligase_C"/>
    <property type="match status" value="1"/>
</dbReference>
<organism evidence="25 26">
    <name type="scientific">Phenylobacterium deserti</name>
    <dbReference type="NCBI Taxonomy" id="1914756"/>
    <lineage>
        <taxon>Bacteria</taxon>
        <taxon>Pseudomonadati</taxon>
        <taxon>Pseudomonadota</taxon>
        <taxon>Alphaproteobacteria</taxon>
        <taxon>Caulobacterales</taxon>
        <taxon>Caulobacteraceae</taxon>
        <taxon>Phenylobacterium</taxon>
    </lineage>
</organism>
<dbReference type="PANTHER" id="PTHR11136">
    <property type="entry name" value="FOLYLPOLYGLUTAMATE SYNTHASE-RELATED"/>
    <property type="match status" value="1"/>
</dbReference>
<dbReference type="PANTHER" id="PTHR11136:SF0">
    <property type="entry name" value="DIHYDROFOLATE SYNTHETASE-RELATED"/>
    <property type="match status" value="1"/>
</dbReference>
<dbReference type="PIRSF" id="PIRSF001563">
    <property type="entry name" value="Folylpolyglu_synth"/>
    <property type="match status" value="1"/>
</dbReference>
<dbReference type="AlphaFoldDB" id="A0A328AS65"/>
<proteinExistence type="inferred from homology"/>
<evidence type="ECO:0000256" key="20">
    <source>
        <dbReference type="ARBA" id="ARBA00049035"/>
    </source>
</evidence>
<evidence type="ECO:0000256" key="6">
    <source>
        <dbReference type="ARBA" id="ARBA00013023"/>
    </source>
</evidence>
<dbReference type="InterPro" id="IPR013221">
    <property type="entry name" value="Mur_ligase_cen"/>
</dbReference>
<comment type="pathway">
    <text evidence="3">Cofactor biosynthesis; tetrahydrofolate biosynthesis; 7,8-dihydrofolate from 2-amino-4-hydroxy-6-hydroxymethyl-7,8-dihydropteridine diphosphate and 4-aminobenzoate: step 2/2.</text>
</comment>
<evidence type="ECO:0000256" key="22">
    <source>
        <dbReference type="PIRNR" id="PIRNR001563"/>
    </source>
</evidence>
<comment type="catalytic activity">
    <reaction evidence="21">
        <text>7,8-dihydropteroate + L-glutamate + ATP = 7,8-dihydrofolate + ADP + phosphate + H(+)</text>
        <dbReference type="Rhea" id="RHEA:23584"/>
        <dbReference type="ChEBI" id="CHEBI:15378"/>
        <dbReference type="ChEBI" id="CHEBI:17839"/>
        <dbReference type="ChEBI" id="CHEBI:29985"/>
        <dbReference type="ChEBI" id="CHEBI:30616"/>
        <dbReference type="ChEBI" id="CHEBI:43474"/>
        <dbReference type="ChEBI" id="CHEBI:57451"/>
        <dbReference type="ChEBI" id="CHEBI:456216"/>
        <dbReference type="EC" id="6.3.2.12"/>
    </reaction>
</comment>
<dbReference type="GO" id="GO:0046654">
    <property type="term" value="P:tetrahydrofolate biosynthetic process"/>
    <property type="evidence" value="ECO:0007669"/>
    <property type="project" value="UniProtKB-UniPathway"/>
</dbReference>
<evidence type="ECO:0000259" key="23">
    <source>
        <dbReference type="Pfam" id="PF02875"/>
    </source>
</evidence>
<dbReference type="GO" id="GO:0005524">
    <property type="term" value="F:ATP binding"/>
    <property type="evidence" value="ECO:0007669"/>
    <property type="project" value="UniProtKB-KW"/>
</dbReference>
<dbReference type="GO" id="GO:0005737">
    <property type="term" value="C:cytoplasm"/>
    <property type="evidence" value="ECO:0007669"/>
    <property type="project" value="TreeGrafter"/>
</dbReference>
<evidence type="ECO:0000256" key="11">
    <source>
        <dbReference type="ARBA" id="ARBA00022741"/>
    </source>
</evidence>
<evidence type="ECO:0000256" key="13">
    <source>
        <dbReference type="ARBA" id="ARBA00022842"/>
    </source>
</evidence>
<evidence type="ECO:0000256" key="10">
    <source>
        <dbReference type="ARBA" id="ARBA00022723"/>
    </source>
</evidence>
<dbReference type="Pfam" id="PF08245">
    <property type="entry name" value="Mur_ligase_M"/>
    <property type="match status" value="1"/>
</dbReference>
<dbReference type="RefSeq" id="WP_111513553.1">
    <property type="nucleotide sequence ID" value="NZ_QFYR01000001.1"/>
</dbReference>
<evidence type="ECO:0000256" key="5">
    <source>
        <dbReference type="ARBA" id="ARBA00008276"/>
    </source>
</evidence>
<dbReference type="EMBL" id="QFYR01000001">
    <property type="protein sequence ID" value="RAK57101.1"/>
    <property type="molecule type" value="Genomic_DNA"/>
</dbReference>
<evidence type="ECO:0000256" key="14">
    <source>
        <dbReference type="ARBA" id="ARBA00022909"/>
    </source>
</evidence>
<dbReference type="OrthoDB" id="9809356at2"/>
<comment type="catalytic activity">
    <reaction evidence="20">
        <text>(6R)-5,10-methylenetetrahydrofolyl-(gamma-L-Glu)(n) + L-glutamate + ATP = (6R)-5,10-methylenetetrahydrofolyl-(gamma-L-Glu)(n+1) + ADP + phosphate + H(+)</text>
        <dbReference type="Rhea" id="RHEA:51912"/>
        <dbReference type="Rhea" id="RHEA-COMP:13257"/>
        <dbReference type="Rhea" id="RHEA-COMP:13258"/>
        <dbReference type="ChEBI" id="CHEBI:15378"/>
        <dbReference type="ChEBI" id="CHEBI:29985"/>
        <dbReference type="ChEBI" id="CHEBI:30616"/>
        <dbReference type="ChEBI" id="CHEBI:43474"/>
        <dbReference type="ChEBI" id="CHEBI:136572"/>
        <dbReference type="ChEBI" id="CHEBI:456216"/>
        <dbReference type="EC" id="6.3.2.17"/>
    </reaction>
</comment>
<dbReference type="FunFam" id="3.40.1190.10:FF:000011">
    <property type="entry name" value="Folylpolyglutamate synthase/dihydrofolate synthase"/>
    <property type="match status" value="1"/>
</dbReference>
<dbReference type="NCBIfam" id="TIGR01499">
    <property type="entry name" value="folC"/>
    <property type="match status" value="1"/>
</dbReference>
<dbReference type="InterPro" id="IPR004101">
    <property type="entry name" value="Mur_ligase_C"/>
</dbReference>
<dbReference type="GO" id="GO:0008841">
    <property type="term" value="F:dihydrofolate synthase activity"/>
    <property type="evidence" value="ECO:0007669"/>
    <property type="project" value="UniProtKB-EC"/>
</dbReference>
<dbReference type="InterPro" id="IPR036615">
    <property type="entry name" value="Mur_ligase_C_dom_sf"/>
</dbReference>
<evidence type="ECO:0000256" key="2">
    <source>
        <dbReference type="ARBA" id="ARBA00002714"/>
    </source>
</evidence>
<feature type="domain" description="Mur ligase C-terminal" evidence="23">
    <location>
        <begin position="312"/>
        <end position="425"/>
    </location>
</feature>
<sequence>MSSSHHFDQIRASDLAIQRLRANHPSLIDLTTGRVERLLAALGNPETRLPPVIHVAGTNGKGSTVAYLRAIAEAAGLKVHCLTSPHLVRFSERIRVAGELISDARLEQLVDQLEAANAGEPISFFEIATVLAIQAFADTPADLCVIEVGLGGRFDATNIFDAPAVSVITPVDYDHLELLGPELSKIAWEKAGIIKAGRPVVVARQMDEAREVIEREAAKLRAPLLKMGEDFDAWEERGRLLVQMPERLLDLPPPSLFGGYQFANAGLAVAAALTFKPDLSEDEVGGGVASTTWPARFQRLTKGPLAEMARARGSDLWLDGGHNPHAGRALAEAASRLVDRDPRPLVLIAGMFARKDARGFFLPFAEMHPTVFTTTFDSPNAASADELAQAARSVGLGVTTVGDVTEAVRAALQVDGPAPHVLICGGLHFAGEVLAMSPETWPT</sequence>
<evidence type="ECO:0000256" key="4">
    <source>
        <dbReference type="ARBA" id="ARBA00005150"/>
    </source>
</evidence>
<keyword evidence="10" id="KW-0479">Metal-binding</keyword>
<evidence type="ECO:0000259" key="24">
    <source>
        <dbReference type="Pfam" id="PF08245"/>
    </source>
</evidence>
<feature type="domain" description="Mur ligase central" evidence="24">
    <location>
        <begin position="55"/>
        <end position="234"/>
    </location>
</feature>
<evidence type="ECO:0000256" key="18">
    <source>
        <dbReference type="ARBA" id="ARBA00047493"/>
    </source>
</evidence>
<evidence type="ECO:0000256" key="1">
    <source>
        <dbReference type="ARBA" id="ARBA00001946"/>
    </source>
</evidence>
<comment type="pathway">
    <text evidence="4">Cofactor biosynthesis; tetrahydrofolylpolyglutamate biosynthesis.</text>
</comment>
<evidence type="ECO:0000256" key="7">
    <source>
        <dbReference type="ARBA" id="ARBA00013025"/>
    </source>
</evidence>
<keyword evidence="12 22" id="KW-0067">ATP-binding</keyword>
<dbReference type="SUPFAM" id="SSF53244">
    <property type="entry name" value="MurD-like peptide ligases, peptide-binding domain"/>
    <property type="match status" value="1"/>
</dbReference>
<keyword evidence="11 22" id="KW-0547">Nucleotide-binding</keyword>
<evidence type="ECO:0000256" key="19">
    <source>
        <dbReference type="ARBA" id="ARBA00047808"/>
    </source>
</evidence>
<dbReference type="Proteomes" id="UP000249725">
    <property type="component" value="Unassembled WGS sequence"/>
</dbReference>
<comment type="cofactor">
    <cofactor evidence="1">
        <name>Mg(2+)</name>
        <dbReference type="ChEBI" id="CHEBI:18420"/>
    </cofactor>
</comment>
<dbReference type="UniPathway" id="UPA00077">
    <property type="reaction ID" value="UER00157"/>
</dbReference>
<evidence type="ECO:0000256" key="8">
    <source>
        <dbReference type="ARBA" id="ARBA00019357"/>
    </source>
</evidence>
<protein>
    <recommendedName>
        <fullName evidence="8">Dihydrofolate synthase/folylpolyglutamate synthase</fullName>
        <ecNumber evidence="6">6.3.2.12</ecNumber>
        <ecNumber evidence="7">6.3.2.17</ecNumber>
    </recommendedName>
    <alternativeName>
        <fullName evidence="17">Folylpoly-gamma-glutamate synthetase-dihydrofolate synthetase</fullName>
    </alternativeName>
    <alternativeName>
        <fullName evidence="15">Folylpolyglutamate synthetase</fullName>
    </alternativeName>
    <alternativeName>
        <fullName evidence="16">Tetrahydrofolylpolyglutamate synthase</fullName>
    </alternativeName>
</protein>
<evidence type="ECO:0000256" key="3">
    <source>
        <dbReference type="ARBA" id="ARBA00004799"/>
    </source>
</evidence>
<dbReference type="EC" id="6.3.2.12" evidence="6"/>
<dbReference type="InterPro" id="IPR036565">
    <property type="entry name" value="Mur-like_cat_sf"/>
</dbReference>
<reference evidence="26" key="1">
    <citation type="submission" date="2018-05" db="EMBL/GenBank/DDBJ databases">
        <authorList>
            <person name="Li X."/>
        </authorList>
    </citation>
    <scope>NUCLEOTIDE SEQUENCE [LARGE SCALE GENOMIC DNA]</scope>
    <source>
        <strain evidence="26">YIM 73061</strain>
    </source>
</reference>
<evidence type="ECO:0000256" key="21">
    <source>
        <dbReference type="ARBA" id="ARBA00049161"/>
    </source>
</evidence>
<name>A0A328AS65_9CAUL</name>
<evidence type="ECO:0000256" key="17">
    <source>
        <dbReference type="ARBA" id="ARBA00032510"/>
    </source>
</evidence>
<evidence type="ECO:0000313" key="25">
    <source>
        <dbReference type="EMBL" id="RAK57101.1"/>
    </source>
</evidence>
<evidence type="ECO:0000256" key="12">
    <source>
        <dbReference type="ARBA" id="ARBA00022840"/>
    </source>
</evidence>
<dbReference type="GO" id="GO:0004326">
    <property type="term" value="F:tetrahydrofolylpolyglutamate synthase activity"/>
    <property type="evidence" value="ECO:0007669"/>
    <property type="project" value="UniProtKB-EC"/>
</dbReference>
<evidence type="ECO:0000313" key="26">
    <source>
        <dbReference type="Proteomes" id="UP000249725"/>
    </source>
</evidence>
<keyword evidence="14" id="KW-0289">Folate biosynthesis</keyword>
<keyword evidence="13" id="KW-0460">Magnesium</keyword>
<comment type="function">
    <text evidence="2">Functions in two distinct reactions of the de novo folate biosynthetic pathway. Catalyzes the addition of a glutamate residue to dihydropteroate (7,8-dihydropteroate or H2Pte) to form dihydrofolate (7,8-dihydrofolate monoglutamate or H2Pte-Glu). Also catalyzes successive additions of L-glutamate to tetrahydrofolate or 10-formyltetrahydrofolate or 5,10-methylenetetrahydrofolate, leading to folylpolyglutamate derivatives.</text>
</comment>
<keyword evidence="26" id="KW-1185">Reference proteome</keyword>
<gene>
    <name evidence="25" type="ORF">DJ018_03860</name>
</gene>
<dbReference type="SUPFAM" id="SSF53623">
    <property type="entry name" value="MurD-like peptide ligases, catalytic domain"/>
    <property type="match status" value="1"/>
</dbReference>
<dbReference type="GO" id="GO:0046872">
    <property type="term" value="F:metal ion binding"/>
    <property type="evidence" value="ECO:0007669"/>
    <property type="project" value="UniProtKB-KW"/>
</dbReference>
<comment type="caution">
    <text evidence="25">The sequence shown here is derived from an EMBL/GenBank/DDBJ whole genome shotgun (WGS) entry which is preliminary data.</text>
</comment>
<dbReference type="Gene3D" id="3.40.1190.10">
    <property type="entry name" value="Mur-like, catalytic domain"/>
    <property type="match status" value="1"/>
</dbReference>
<comment type="catalytic activity">
    <reaction evidence="18">
        <text>(6S)-5,6,7,8-tetrahydrofolyl-(gamma-L-Glu)(n) + L-glutamate + ATP = (6S)-5,6,7,8-tetrahydrofolyl-(gamma-L-Glu)(n+1) + ADP + phosphate + H(+)</text>
        <dbReference type="Rhea" id="RHEA:10580"/>
        <dbReference type="Rhea" id="RHEA-COMP:14738"/>
        <dbReference type="Rhea" id="RHEA-COMP:14740"/>
        <dbReference type="ChEBI" id="CHEBI:15378"/>
        <dbReference type="ChEBI" id="CHEBI:29985"/>
        <dbReference type="ChEBI" id="CHEBI:30616"/>
        <dbReference type="ChEBI" id="CHEBI:43474"/>
        <dbReference type="ChEBI" id="CHEBI:141005"/>
        <dbReference type="ChEBI" id="CHEBI:456216"/>
        <dbReference type="EC" id="6.3.2.17"/>
    </reaction>
</comment>
<dbReference type="EC" id="6.3.2.17" evidence="7"/>
<keyword evidence="9 22" id="KW-0436">Ligase</keyword>
<accession>A0A328AS65</accession>
<dbReference type="Gene3D" id="3.90.190.20">
    <property type="entry name" value="Mur ligase, C-terminal domain"/>
    <property type="match status" value="1"/>
</dbReference>
<evidence type="ECO:0000256" key="15">
    <source>
        <dbReference type="ARBA" id="ARBA00030048"/>
    </source>
</evidence>
<dbReference type="GO" id="GO:0046656">
    <property type="term" value="P:folic acid biosynthetic process"/>
    <property type="evidence" value="ECO:0007669"/>
    <property type="project" value="UniProtKB-KW"/>
</dbReference>
<evidence type="ECO:0000256" key="16">
    <source>
        <dbReference type="ARBA" id="ARBA00030592"/>
    </source>
</evidence>
<comment type="similarity">
    <text evidence="5 22">Belongs to the folylpolyglutamate synthase family.</text>
</comment>
<comment type="catalytic activity">
    <reaction evidence="19">
        <text>10-formyltetrahydrofolyl-(gamma-L-Glu)(n) + L-glutamate + ATP = 10-formyltetrahydrofolyl-(gamma-L-Glu)(n+1) + ADP + phosphate + H(+)</text>
        <dbReference type="Rhea" id="RHEA:51904"/>
        <dbReference type="Rhea" id="RHEA-COMP:13088"/>
        <dbReference type="Rhea" id="RHEA-COMP:14300"/>
        <dbReference type="ChEBI" id="CHEBI:15378"/>
        <dbReference type="ChEBI" id="CHEBI:29985"/>
        <dbReference type="ChEBI" id="CHEBI:30616"/>
        <dbReference type="ChEBI" id="CHEBI:43474"/>
        <dbReference type="ChEBI" id="CHEBI:134413"/>
        <dbReference type="ChEBI" id="CHEBI:456216"/>
        <dbReference type="EC" id="6.3.2.17"/>
    </reaction>
</comment>
<dbReference type="InterPro" id="IPR001645">
    <property type="entry name" value="Folylpolyglutamate_synth"/>
</dbReference>